<keyword evidence="1" id="KW-0175">Coiled coil</keyword>
<evidence type="ECO:0000313" key="3">
    <source>
        <dbReference type="Proteomes" id="UP001318321"/>
    </source>
</evidence>
<name>A0ABX0PRC6_9GAMM</name>
<accession>A0ABX0PRC6</accession>
<keyword evidence="3" id="KW-1185">Reference proteome</keyword>
<dbReference type="RefSeq" id="WP_167113689.1">
    <property type="nucleotide sequence ID" value="NZ_JAAQTO010000024.1"/>
</dbReference>
<comment type="caution">
    <text evidence="2">The sequence shown here is derived from an EMBL/GenBank/DDBJ whole genome shotgun (WGS) entry which is preliminary data.</text>
</comment>
<gene>
    <name evidence="2" type="ORF">HBJ55_10015</name>
</gene>
<organism evidence="2 3">
    <name type="scientific">Billgrantia bachuensis</name>
    <dbReference type="NCBI Taxonomy" id="2717286"/>
    <lineage>
        <taxon>Bacteria</taxon>
        <taxon>Pseudomonadati</taxon>
        <taxon>Pseudomonadota</taxon>
        <taxon>Gammaproteobacteria</taxon>
        <taxon>Oceanospirillales</taxon>
        <taxon>Halomonadaceae</taxon>
        <taxon>Billgrantia</taxon>
    </lineage>
</organism>
<dbReference type="EMBL" id="JAAQTO010000024">
    <property type="protein sequence ID" value="NIC05760.1"/>
    <property type="molecule type" value="Genomic_DNA"/>
</dbReference>
<feature type="coiled-coil region" evidence="1">
    <location>
        <begin position="48"/>
        <end position="75"/>
    </location>
</feature>
<evidence type="ECO:0000256" key="1">
    <source>
        <dbReference type="SAM" id="Coils"/>
    </source>
</evidence>
<dbReference type="Proteomes" id="UP001318321">
    <property type="component" value="Unassembled WGS sequence"/>
</dbReference>
<protein>
    <submittedName>
        <fullName evidence="2">Uncharacterized protein</fullName>
    </submittedName>
</protein>
<sequence length="155" mass="17850">MADLMGVVPGLKAAYEIARAAKDVNDQTRLNTAISEILEQLTSAQFGLLEMQQQHQQLLDENRQLREKVEKEERFECYRLERTRLGGYIMPLKEEYVSPDQPAHAICVHCREDGKRSVLAHYEYNYYCNSCKTSVHHTEIPSNPPSSTGDSWCTW</sequence>
<proteinExistence type="predicted"/>
<reference evidence="2 3" key="1">
    <citation type="submission" date="2020-03" db="EMBL/GenBank/DDBJ databases">
        <title>Identification of Halomonas strains.</title>
        <authorList>
            <person name="Xiao Z."/>
            <person name="Dong F."/>
            <person name="Wang Z."/>
            <person name="Zhao J.-Y."/>
        </authorList>
    </citation>
    <scope>NUCLEOTIDE SEQUENCE [LARGE SCALE GENOMIC DNA]</scope>
    <source>
        <strain evidence="2 3">DX6</strain>
    </source>
</reference>
<evidence type="ECO:0000313" key="2">
    <source>
        <dbReference type="EMBL" id="NIC05760.1"/>
    </source>
</evidence>